<gene>
    <name evidence="1" type="ORF">HHI36_023791</name>
</gene>
<comment type="caution">
    <text evidence="1">The sequence shown here is derived from an EMBL/GenBank/DDBJ whole genome shotgun (WGS) entry which is preliminary data.</text>
</comment>
<sequence length="178" mass="19137">MMDADKPKTAVPITKATYTFVSNSVNGAVKMSDNGPVPNSVNGAALRPASDAVSNPVNDVDMDVSNGMKQVMMRVIGAGTTKSTGRKQLSALRNASTNSNSISEKPRFTLLTAVLRTTEIHVYRLPPSNGVEDNVGFSKDVTPDNSCTQLNTKYHKIYASFKLTVLADVVKKFLDPDV</sequence>
<protein>
    <submittedName>
        <fullName evidence="1">Uncharacterized protein</fullName>
    </submittedName>
</protein>
<dbReference type="AlphaFoldDB" id="A0ABD2PLD7"/>
<evidence type="ECO:0000313" key="1">
    <source>
        <dbReference type="EMBL" id="KAL3290450.1"/>
    </source>
</evidence>
<name>A0ABD2PLD7_9CUCU</name>
<dbReference type="Proteomes" id="UP001516400">
    <property type="component" value="Unassembled WGS sequence"/>
</dbReference>
<proteinExistence type="predicted"/>
<accession>A0ABD2PLD7</accession>
<dbReference type="EMBL" id="JABFTP020000186">
    <property type="protein sequence ID" value="KAL3290450.1"/>
    <property type="molecule type" value="Genomic_DNA"/>
</dbReference>
<evidence type="ECO:0000313" key="2">
    <source>
        <dbReference type="Proteomes" id="UP001516400"/>
    </source>
</evidence>
<keyword evidence="2" id="KW-1185">Reference proteome</keyword>
<organism evidence="1 2">
    <name type="scientific">Cryptolaemus montrouzieri</name>
    <dbReference type="NCBI Taxonomy" id="559131"/>
    <lineage>
        <taxon>Eukaryota</taxon>
        <taxon>Metazoa</taxon>
        <taxon>Ecdysozoa</taxon>
        <taxon>Arthropoda</taxon>
        <taxon>Hexapoda</taxon>
        <taxon>Insecta</taxon>
        <taxon>Pterygota</taxon>
        <taxon>Neoptera</taxon>
        <taxon>Endopterygota</taxon>
        <taxon>Coleoptera</taxon>
        <taxon>Polyphaga</taxon>
        <taxon>Cucujiformia</taxon>
        <taxon>Coccinelloidea</taxon>
        <taxon>Coccinellidae</taxon>
        <taxon>Scymninae</taxon>
        <taxon>Scymnini</taxon>
        <taxon>Cryptolaemus</taxon>
    </lineage>
</organism>
<reference evidence="1 2" key="1">
    <citation type="journal article" date="2021" name="BMC Biol.">
        <title>Horizontally acquired antibacterial genes associated with adaptive radiation of ladybird beetles.</title>
        <authorList>
            <person name="Li H.S."/>
            <person name="Tang X.F."/>
            <person name="Huang Y.H."/>
            <person name="Xu Z.Y."/>
            <person name="Chen M.L."/>
            <person name="Du X.Y."/>
            <person name="Qiu B.Y."/>
            <person name="Chen P.T."/>
            <person name="Zhang W."/>
            <person name="Slipinski A."/>
            <person name="Escalona H.E."/>
            <person name="Waterhouse R.M."/>
            <person name="Zwick A."/>
            <person name="Pang H."/>
        </authorList>
    </citation>
    <scope>NUCLEOTIDE SEQUENCE [LARGE SCALE GENOMIC DNA]</scope>
    <source>
        <strain evidence="1">SYSU2018</strain>
    </source>
</reference>